<dbReference type="SUPFAM" id="SSF141523">
    <property type="entry name" value="L,D-transpeptidase catalytic domain-like"/>
    <property type="match status" value="1"/>
</dbReference>
<dbReference type="PANTHER" id="PTHR38589">
    <property type="entry name" value="BLR0621 PROTEIN"/>
    <property type="match status" value="1"/>
</dbReference>
<feature type="domain" description="L,D-TPase catalytic" evidence="12">
    <location>
        <begin position="16"/>
        <end position="191"/>
    </location>
</feature>
<dbReference type="UniPathway" id="UPA00219"/>
<dbReference type="InterPro" id="IPR055438">
    <property type="entry name" value="AstE_AspA_cat"/>
</dbReference>
<dbReference type="GO" id="GO:0008360">
    <property type="term" value="P:regulation of cell shape"/>
    <property type="evidence" value="ECO:0007669"/>
    <property type="project" value="UniProtKB-UniRule"/>
</dbReference>
<evidence type="ECO:0000256" key="1">
    <source>
        <dbReference type="ARBA" id="ARBA00001947"/>
    </source>
</evidence>
<dbReference type="AlphaFoldDB" id="A0A2T4JBR3"/>
<dbReference type="Pfam" id="PF03734">
    <property type="entry name" value="YkuD"/>
    <property type="match status" value="1"/>
</dbReference>
<evidence type="ECO:0000256" key="10">
    <source>
        <dbReference type="ARBA" id="ARBA00023316"/>
    </source>
</evidence>
<organism evidence="13 14">
    <name type="scientific">Fuscovulum blasticum DSM 2131</name>
    <dbReference type="NCBI Taxonomy" id="1188250"/>
    <lineage>
        <taxon>Bacteria</taxon>
        <taxon>Pseudomonadati</taxon>
        <taxon>Pseudomonadota</taxon>
        <taxon>Alphaproteobacteria</taxon>
        <taxon>Rhodobacterales</taxon>
        <taxon>Paracoccaceae</taxon>
        <taxon>Pseudogemmobacter</taxon>
    </lineage>
</organism>
<protein>
    <submittedName>
        <fullName evidence="13">Succinylglutamate desuccinylase</fullName>
    </submittedName>
</protein>
<evidence type="ECO:0000256" key="7">
    <source>
        <dbReference type="ARBA" id="ARBA00022833"/>
    </source>
</evidence>
<dbReference type="PANTHER" id="PTHR38589:SF1">
    <property type="entry name" value="BLR0621 PROTEIN"/>
    <property type="match status" value="1"/>
</dbReference>
<name>A0A2T4JBR3_FUSBL</name>
<evidence type="ECO:0000313" key="14">
    <source>
        <dbReference type="Proteomes" id="UP000241362"/>
    </source>
</evidence>
<dbReference type="GO" id="GO:0004180">
    <property type="term" value="F:carboxypeptidase activity"/>
    <property type="evidence" value="ECO:0007669"/>
    <property type="project" value="UniProtKB-ARBA"/>
</dbReference>
<keyword evidence="5" id="KW-0479">Metal-binding</keyword>
<proteinExistence type="inferred from homology"/>
<keyword evidence="7" id="KW-0862">Zinc</keyword>
<dbReference type="Proteomes" id="UP000241362">
    <property type="component" value="Unassembled WGS sequence"/>
</dbReference>
<dbReference type="GO" id="GO:0016788">
    <property type="term" value="F:hydrolase activity, acting on ester bonds"/>
    <property type="evidence" value="ECO:0007669"/>
    <property type="project" value="InterPro"/>
</dbReference>
<dbReference type="PROSITE" id="PS52029">
    <property type="entry name" value="LD_TPASE"/>
    <property type="match status" value="1"/>
</dbReference>
<dbReference type="Gene3D" id="3.40.630.10">
    <property type="entry name" value="Zn peptidases"/>
    <property type="match status" value="1"/>
</dbReference>
<comment type="pathway">
    <text evidence="2 11">Cell wall biogenesis; peptidoglycan biosynthesis.</text>
</comment>
<keyword evidence="8 11" id="KW-0133">Cell shape</keyword>
<reference evidence="13 14" key="1">
    <citation type="submission" date="2018-03" db="EMBL/GenBank/DDBJ databases">
        <title>Rhodobacter blasticus.</title>
        <authorList>
            <person name="Meyer T.E."/>
            <person name="Miller S."/>
            <person name="Lodha T."/>
            <person name="Gandham S."/>
            <person name="Chintalapati S."/>
            <person name="Chintalapati V.R."/>
        </authorList>
    </citation>
    <scope>NUCLEOTIDE SEQUENCE [LARGE SCALE GENOMIC DNA]</scope>
    <source>
        <strain evidence="13 14">DSM 2131</strain>
    </source>
</reference>
<comment type="similarity">
    <text evidence="3">Belongs to the YkuD family.</text>
</comment>
<dbReference type="GO" id="GO:0009252">
    <property type="term" value="P:peptidoglycan biosynthetic process"/>
    <property type="evidence" value="ECO:0007669"/>
    <property type="project" value="UniProtKB-UniPathway"/>
</dbReference>
<keyword evidence="9 11" id="KW-0573">Peptidoglycan synthesis</keyword>
<keyword evidence="4" id="KW-0808">Transferase</keyword>
<dbReference type="InterPro" id="IPR038063">
    <property type="entry name" value="Transpep_catalytic_dom"/>
</dbReference>
<comment type="caution">
    <text evidence="13">The sequence shown here is derived from an EMBL/GenBank/DDBJ whole genome shotgun (WGS) entry which is preliminary data.</text>
</comment>
<evidence type="ECO:0000313" key="13">
    <source>
        <dbReference type="EMBL" id="PTE15331.1"/>
    </source>
</evidence>
<evidence type="ECO:0000256" key="6">
    <source>
        <dbReference type="ARBA" id="ARBA00022801"/>
    </source>
</evidence>
<feature type="active site" description="Proton donor/acceptor" evidence="11">
    <location>
        <position position="155"/>
    </location>
</feature>
<evidence type="ECO:0000256" key="4">
    <source>
        <dbReference type="ARBA" id="ARBA00022679"/>
    </source>
</evidence>
<keyword evidence="6" id="KW-0378">Hydrolase</keyword>
<dbReference type="RefSeq" id="WP_107672580.1">
    <property type="nucleotide sequence ID" value="NZ_PZKE01000004.1"/>
</dbReference>
<dbReference type="GO" id="GO:0071555">
    <property type="term" value="P:cell wall organization"/>
    <property type="evidence" value="ECO:0007669"/>
    <property type="project" value="UniProtKB-UniRule"/>
</dbReference>
<comment type="cofactor">
    <cofactor evidence="1">
        <name>Zn(2+)</name>
        <dbReference type="ChEBI" id="CHEBI:29105"/>
    </cofactor>
</comment>
<dbReference type="Pfam" id="PF24827">
    <property type="entry name" value="AstE_AspA_cat"/>
    <property type="match status" value="1"/>
</dbReference>
<evidence type="ECO:0000256" key="9">
    <source>
        <dbReference type="ARBA" id="ARBA00022984"/>
    </source>
</evidence>
<dbReference type="EMBL" id="PZKE01000004">
    <property type="protein sequence ID" value="PTE15331.1"/>
    <property type="molecule type" value="Genomic_DNA"/>
</dbReference>
<evidence type="ECO:0000259" key="12">
    <source>
        <dbReference type="PROSITE" id="PS52029"/>
    </source>
</evidence>
<dbReference type="InterPro" id="IPR005490">
    <property type="entry name" value="LD_TPept_cat_dom"/>
</dbReference>
<evidence type="ECO:0000256" key="3">
    <source>
        <dbReference type="ARBA" id="ARBA00005992"/>
    </source>
</evidence>
<dbReference type="SUPFAM" id="SSF53187">
    <property type="entry name" value="Zn-dependent exopeptidases"/>
    <property type="match status" value="1"/>
</dbReference>
<evidence type="ECO:0000256" key="11">
    <source>
        <dbReference type="PROSITE-ProRule" id="PRU01373"/>
    </source>
</evidence>
<feature type="active site" description="Nucleophile" evidence="11">
    <location>
        <position position="167"/>
    </location>
</feature>
<evidence type="ECO:0000256" key="2">
    <source>
        <dbReference type="ARBA" id="ARBA00004752"/>
    </source>
</evidence>
<keyword evidence="10 11" id="KW-0961">Cell wall biogenesis/degradation</keyword>
<keyword evidence="14" id="KW-1185">Reference proteome</keyword>
<evidence type="ECO:0000256" key="5">
    <source>
        <dbReference type="ARBA" id="ARBA00022723"/>
    </source>
</evidence>
<evidence type="ECO:0000256" key="8">
    <source>
        <dbReference type="ARBA" id="ARBA00022960"/>
    </source>
</evidence>
<dbReference type="GO" id="GO:0016740">
    <property type="term" value="F:transferase activity"/>
    <property type="evidence" value="ECO:0007669"/>
    <property type="project" value="UniProtKB-KW"/>
</dbReference>
<gene>
    <name evidence="13" type="ORF">C5F44_05885</name>
</gene>
<accession>A0A2T4JBR3</accession>
<dbReference type="GO" id="GO:0046872">
    <property type="term" value="F:metal ion binding"/>
    <property type="evidence" value="ECO:0007669"/>
    <property type="project" value="UniProtKB-KW"/>
</dbReference>
<sequence length="518" mass="55588">MLDQSAPSAIPEIGPDLVITVRAGHDPAAPHRGTLTIGDWTVPCAVGRSGIVDPAQKREGDGATPSGRFALRYGYYEPGIFDDGVMAAMAFPFKPKPDSYDWIENPASPDYNRMRARSHNEPPPDRAPRLFDIFIPLGWNDAVPRAAGGSAIFLHAARPEMTGTAGCVAVPHDQLLELAQRLRPGMIIDIATPDQAAAALSLPDSLESVTFHSLRPGPRVIVTGAVHGNEGCGPKAISRMIAEFRAGRRKLVCGSVTFVPVVNHMAYRLDRREGDRNLNRDLHEYPVPQVNEDRVANVLCSMLRAHDVLIDLHSFGSEGPAFALFGPDAPGSDLEPYVRPREERQLIRALGLPFAVQGWMPAHLKALTRQGRASEIGHAIGTTEFMRFVGGAAITVECGSHKDPASGGMAYEVIARGLAALGLIMAEAGPPPAPPQILQIGDAIFAESDDDRLLRTYVTGESVRKDEVIGKRADGSPIIAPHDGAMIFASGSVKAGTEMCFLCRPGTPSWPNDPVART</sequence>